<dbReference type="EMBL" id="FMBE01000012">
    <property type="protein sequence ID" value="SCB95282.1"/>
    <property type="molecule type" value="Genomic_DNA"/>
</dbReference>
<reference evidence="2" key="1">
    <citation type="submission" date="2016-08" db="EMBL/GenBank/DDBJ databases">
        <authorList>
            <person name="Loux V."/>
            <person name="Rue O."/>
        </authorList>
    </citation>
    <scope>NUCLEOTIDE SEQUENCE [LARGE SCALE GENOMIC DNA]</scope>
    <source>
        <strain evidence="2">INRA Bc05-F1</strain>
    </source>
</reference>
<sequence>MAGQIRMSPEELKSKAA</sequence>
<evidence type="ECO:0000313" key="2">
    <source>
        <dbReference type="Proteomes" id="UP000196052"/>
    </source>
</evidence>
<protein>
    <submittedName>
        <fullName evidence="1">Uncharacterized protein</fullName>
    </submittedName>
</protein>
<dbReference type="Proteomes" id="UP000196052">
    <property type="component" value="Unassembled WGS sequence"/>
</dbReference>
<dbReference type="AlphaFoldDB" id="A0A1C4AKQ4"/>
<evidence type="ECO:0000313" key="1">
    <source>
        <dbReference type="EMBL" id="SCB95282.1"/>
    </source>
</evidence>
<proteinExistence type="predicted"/>
<gene>
    <name evidence="1" type="ORF">BC05F1_00936</name>
</gene>
<name>A0A1C4AKQ4_9BACI</name>
<organism evidence="1 2">
    <name type="scientific">Bacillus wiedmannii</name>
    <dbReference type="NCBI Taxonomy" id="1890302"/>
    <lineage>
        <taxon>Bacteria</taxon>
        <taxon>Bacillati</taxon>
        <taxon>Bacillota</taxon>
        <taxon>Bacilli</taxon>
        <taxon>Bacillales</taxon>
        <taxon>Bacillaceae</taxon>
        <taxon>Bacillus</taxon>
        <taxon>Bacillus cereus group</taxon>
    </lineage>
</organism>
<accession>A0A1C4AKQ4</accession>